<evidence type="ECO:0000313" key="2">
    <source>
        <dbReference type="Proteomes" id="UP000037939"/>
    </source>
</evidence>
<keyword evidence="2" id="KW-1185">Reference proteome</keyword>
<dbReference type="EMBL" id="LAQT01000029">
    <property type="protein sequence ID" value="KPC50417.1"/>
    <property type="molecule type" value="Genomic_DNA"/>
</dbReference>
<organism evidence="1 2">
    <name type="scientific">Amantichitinum ursilacus</name>
    <dbReference type="NCBI Taxonomy" id="857265"/>
    <lineage>
        <taxon>Bacteria</taxon>
        <taxon>Pseudomonadati</taxon>
        <taxon>Pseudomonadota</taxon>
        <taxon>Betaproteobacteria</taxon>
        <taxon>Neisseriales</taxon>
        <taxon>Chitinibacteraceae</taxon>
        <taxon>Amantichitinum</taxon>
    </lineage>
</organism>
<sequence length="66" mass="7530">MELAHLTRYEINLITRSLAHCLEQLPEKDGANRNDWTALKHLESMFSTIHGEHFVLSGSEKIKPGN</sequence>
<dbReference type="AlphaFoldDB" id="A0A0N0GLY8"/>
<proteinExistence type="predicted"/>
<accession>A0A0N0GLY8</accession>
<name>A0A0N0GLY8_9NEIS</name>
<evidence type="ECO:0000313" key="1">
    <source>
        <dbReference type="EMBL" id="KPC50417.1"/>
    </source>
</evidence>
<reference evidence="1 2" key="1">
    <citation type="submission" date="2015-07" db="EMBL/GenBank/DDBJ databases">
        <title>Draft genome sequence of the Amantichitinum ursilacus IGB-41, a new chitin-degrading bacterium.</title>
        <authorList>
            <person name="Kirstahler P."/>
            <person name="Guenther M."/>
            <person name="Grumaz C."/>
            <person name="Rupp S."/>
            <person name="Zibek S."/>
            <person name="Sohn K."/>
        </authorList>
    </citation>
    <scope>NUCLEOTIDE SEQUENCE [LARGE SCALE GENOMIC DNA]</scope>
    <source>
        <strain evidence="1 2">IGB-41</strain>
    </source>
</reference>
<dbReference type="STRING" id="857265.WG78_17455"/>
<protein>
    <submittedName>
        <fullName evidence="1">Uncharacterized protein</fullName>
    </submittedName>
</protein>
<gene>
    <name evidence="1" type="ORF">WG78_17455</name>
</gene>
<dbReference type="Proteomes" id="UP000037939">
    <property type="component" value="Unassembled WGS sequence"/>
</dbReference>
<comment type="caution">
    <text evidence="1">The sequence shown here is derived from an EMBL/GenBank/DDBJ whole genome shotgun (WGS) entry which is preliminary data.</text>
</comment>
<dbReference type="RefSeq" id="WP_053939096.1">
    <property type="nucleotide sequence ID" value="NZ_LAQT01000029.1"/>
</dbReference>